<dbReference type="InterPro" id="IPR019180">
    <property type="entry name" value="Oxidoreductase-like_N"/>
</dbReference>
<keyword evidence="3" id="KW-1185">Reference proteome</keyword>
<dbReference type="AlphaFoldDB" id="A0ABD3WSN5"/>
<sequence length="225" mass="25519">MLQTFSMVSPLKQRILSVGGKMFRKKGHFLLNEFYFRTQIILNIRDLTTFGLSNTICIFHLKNSINRIKTNHLLKKVSLQDGYFKNCMVSNCKPAEGNQFSNGCHRLFSTSSCVTQKKVENQVESGNNISSSDTEDMAIKPVLETFTSSRQNNTFVNIVPGKGRPPEPPLDCCMSGCANCVWIQFADDLKKYYSAEDAHDKMLKEIESLENTSLKMFLKMELGMT</sequence>
<accession>A0ABD3WSN5</accession>
<dbReference type="PANTHER" id="PTHR21193">
    <property type="entry name" value="OXIDOREDUCTASE-LIKE DOMAIN-CONTAINING PROTEIN 1"/>
    <property type="match status" value="1"/>
</dbReference>
<dbReference type="EMBL" id="JBJQND010000005">
    <property type="protein sequence ID" value="KAL3876999.1"/>
    <property type="molecule type" value="Genomic_DNA"/>
</dbReference>
<feature type="domain" description="Oxidoreductase-like" evidence="1">
    <location>
        <begin position="165"/>
        <end position="197"/>
    </location>
</feature>
<proteinExistence type="predicted"/>
<dbReference type="Pfam" id="PF09791">
    <property type="entry name" value="Oxidored-like"/>
    <property type="match status" value="1"/>
</dbReference>
<evidence type="ECO:0000313" key="3">
    <source>
        <dbReference type="Proteomes" id="UP001634394"/>
    </source>
</evidence>
<gene>
    <name evidence="2" type="ORF">ACJMK2_034764</name>
</gene>
<dbReference type="PANTHER" id="PTHR21193:SF3">
    <property type="entry name" value="OXIDOREDUCTASE-LIKE DOMAIN-CONTAINING PROTEIN 1"/>
    <property type="match status" value="1"/>
</dbReference>
<organism evidence="2 3">
    <name type="scientific">Sinanodonta woodiana</name>
    <name type="common">Chinese pond mussel</name>
    <name type="synonym">Anodonta woodiana</name>
    <dbReference type="NCBI Taxonomy" id="1069815"/>
    <lineage>
        <taxon>Eukaryota</taxon>
        <taxon>Metazoa</taxon>
        <taxon>Spiralia</taxon>
        <taxon>Lophotrochozoa</taxon>
        <taxon>Mollusca</taxon>
        <taxon>Bivalvia</taxon>
        <taxon>Autobranchia</taxon>
        <taxon>Heteroconchia</taxon>
        <taxon>Palaeoheterodonta</taxon>
        <taxon>Unionida</taxon>
        <taxon>Unionoidea</taxon>
        <taxon>Unionidae</taxon>
        <taxon>Unioninae</taxon>
        <taxon>Sinanodonta</taxon>
    </lineage>
</organism>
<reference evidence="2 3" key="1">
    <citation type="submission" date="2024-11" db="EMBL/GenBank/DDBJ databases">
        <title>Chromosome-level genome assembly of the freshwater bivalve Anodonta woodiana.</title>
        <authorList>
            <person name="Chen X."/>
        </authorList>
    </citation>
    <scope>NUCLEOTIDE SEQUENCE [LARGE SCALE GENOMIC DNA]</scope>
    <source>
        <strain evidence="2">MN2024</strain>
        <tissue evidence="2">Gills</tissue>
    </source>
</reference>
<name>A0ABD3WSN5_SINWO</name>
<evidence type="ECO:0000259" key="1">
    <source>
        <dbReference type="Pfam" id="PF09791"/>
    </source>
</evidence>
<comment type="caution">
    <text evidence="2">The sequence shown here is derived from an EMBL/GenBank/DDBJ whole genome shotgun (WGS) entry which is preliminary data.</text>
</comment>
<dbReference type="InterPro" id="IPR039251">
    <property type="entry name" value="OXLD1"/>
</dbReference>
<dbReference type="Proteomes" id="UP001634394">
    <property type="component" value="Unassembled WGS sequence"/>
</dbReference>
<protein>
    <recommendedName>
        <fullName evidence="1">Oxidoreductase-like domain-containing protein</fullName>
    </recommendedName>
</protein>
<evidence type="ECO:0000313" key="2">
    <source>
        <dbReference type="EMBL" id="KAL3876999.1"/>
    </source>
</evidence>
<dbReference type="EMBL" id="JBJQND010000005">
    <property type="protein sequence ID" value="KAL3877001.1"/>
    <property type="molecule type" value="Genomic_DNA"/>
</dbReference>